<organism evidence="3 4">
    <name type="scientific">Prevotella illustrans</name>
    <dbReference type="NCBI Taxonomy" id="2800387"/>
    <lineage>
        <taxon>Bacteria</taxon>
        <taxon>Pseudomonadati</taxon>
        <taxon>Bacteroidota</taxon>
        <taxon>Bacteroidia</taxon>
        <taxon>Bacteroidales</taxon>
        <taxon>Prevotellaceae</taxon>
        <taxon>Prevotella</taxon>
    </lineage>
</organism>
<gene>
    <name evidence="3" type="ORF">JHU38_04335</name>
</gene>
<evidence type="ECO:0000313" key="3">
    <source>
        <dbReference type="EMBL" id="MBO1363011.1"/>
    </source>
</evidence>
<dbReference type="Proteomes" id="UP000664265">
    <property type="component" value="Unassembled WGS sequence"/>
</dbReference>
<evidence type="ECO:0000256" key="1">
    <source>
        <dbReference type="SAM" id="SignalP"/>
    </source>
</evidence>
<dbReference type="EMBL" id="JAERMS010000008">
    <property type="protein sequence ID" value="MBO1363011.1"/>
    <property type="molecule type" value="Genomic_DNA"/>
</dbReference>
<feature type="chain" id="PRO_5045245308" evidence="1">
    <location>
        <begin position="23"/>
        <end position="131"/>
    </location>
</feature>
<evidence type="ECO:0000259" key="2">
    <source>
        <dbReference type="SMART" id="SM00900"/>
    </source>
</evidence>
<dbReference type="Pfam" id="PF04205">
    <property type="entry name" value="FMN_bind"/>
    <property type="match status" value="1"/>
</dbReference>
<evidence type="ECO:0000313" key="4">
    <source>
        <dbReference type="Proteomes" id="UP000664265"/>
    </source>
</evidence>
<reference evidence="3 4" key="1">
    <citation type="submission" date="2021-01" db="EMBL/GenBank/DDBJ databases">
        <title>Prevotella A2931 sp. nov.</title>
        <authorList>
            <person name="Buhl M."/>
            <person name="Oberhettinger P."/>
        </authorList>
    </citation>
    <scope>NUCLEOTIDE SEQUENCE [LARGE SCALE GENOMIC DNA]</scope>
    <source>
        <strain evidence="3 4">A2931</strain>
    </source>
</reference>
<dbReference type="RefSeq" id="WP_107583063.1">
    <property type="nucleotide sequence ID" value="NZ_JAERMS010000008.1"/>
</dbReference>
<sequence length="131" mass="14305">MNFRLIGMVSGAALAVTLFVSAAINSEPITRSNDTVVVNTTDISKTVRGFKGATPVQIYIKKNKVVKVEALPNRETPQYFAKAKTLLKQFEGKTVKKATQMEVDGVSGATYSSKALIKNVQQGLAYYEDKK</sequence>
<accession>A0ABS3M497</accession>
<feature type="domain" description="FMN-binding" evidence="2">
    <location>
        <begin position="49"/>
        <end position="127"/>
    </location>
</feature>
<protein>
    <submittedName>
        <fullName evidence="3">FMN-binding protein</fullName>
    </submittedName>
</protein>
<name>A0ABS3M497_9BACT</name>
<keyword evidence="1" id="KW-0732">Signal</keyword>
<dbReference type="Gene3D" id="3.90.1010.20">
    <property type="match status" value="1"/>
</dbReference>
<dbReference type="SMART" id="SM00900">
    <property type="entry name" value="FMN_bind"/>
    <property type="match status" value="1"/>
</dbReference>
<proteinExistence type="predicted"/>
<keyword evidence="4" id="KW-1185">Reference proteome</keyword>
<dbReference type="InterPro" id="IPR007329">
    <property type="entry name" value="FMN-bd"/>
</dbReference>
<feature type="signal peptide" evidence="1">
    <location>
        <begin position="1"/>
        <end position="22"/>
    </location>
</feature>
<comment type="caution">
    <text evidence="3">The sequence shown here is derived from an EMBL/GenBank/DDBJ whole genome shotgun (WGS) entry which is preliminary data.</text>
</comment>